<feature type="region of interest" description="Disordered" evidence="1">
    <location>
        <begin position="32"/>
        <end position="51"/>
    </location>
</feature>
<proteinExistence type="predicted"/>
<feature type="non-terminal residue" evidence="2">
    <location>
        <position position="51"/>
    </location>
</feature>
<evidence type="ECO:0000313" key="3">
    <source>
        <dbReference type="Proteomes" id="UP000265520"/>
    </source>
</evidence>
<dbReference type="Proteomes" id="UP000265520">
    <property type="component" value="Unassembled WGS sequence"/>
</dbReference>
<dbReference type="AlphaFoldDB" id="A0A392SXG8"/>
<feature type="compositionally biased region" description="Basic and acidic residues" evidence="1">
    <location>
        <begin position="41"/>
        <end position="51"/>
    </location>
</feature>
<evidence type="ECO:0000313" key="2">
    <source>
        <dbReference type="EMBL" id="MCI52914.1"/>
    </source>
</evidence>
<sequence>MVQSLYKLQRFWLFRGSSSSEDGRLQRLKAENIRTSENVPDAEHVPELGLP</sequence>
<name>A0A392SXG8_9FABA</name>
<evidence type="ECO:0000256" key="1">
    <source>
        <dbReference type="SAM" id="MobiDB-lite"/>
    </source>
</evidence>
<comment type="caution">
    <text evidence="2">The sequence shown here is derived from an EMBL/GenBank/DDBJ whole genome shotgun (WGS) entry which is preliminary data.</text>
</comment>
<keyword evidence="3" id="KW-1185">Reference proteome</keyword>
<organism evidence="2 3">
    <name type="scientific">Trifolium medium</name>
    <dbReference type="NCBI Taxonomy" id="97028"/>
    <lineage>
        <taxon>Eukaryota</taxon>
        <taxon>Viridiplantae</taxon>
        <taxon>Streptophyta</taxon>
        <taxon>Embryophyta</taxon>
        <taxon>Tracheophyta</taxon>
        <taxon>Spermatophyta</taxon>
        <taxon>Magnoliopsida</taxon>
        <taxon>eudicotyledons</taxon>
        <taxon>Gunneridae</taxon>
        <taxon>Pentapetalae</taxon>
        <taxon>rosids</taxon>
        <taxon>fabids</taxon>
        <taxon>Fabales</taxon>
        <taxon>Fabaceae</taxon>
        <taxon>Papilionoideae</taxon>
        <taxon>50 kb inversion clade</taxon>
        <taxon>NPAAA clade</taxon>
        <taxon>Hologalegina</taxon>
        <taxon>IRL clade</taxon>
        <taxon>Trifolieae</taxon>
        <taxon>Trifolium</taxon>
    </lineage>
</organism>
<reference evidence="2 3" key="1">
    <citation type="journal article" date="2018" name="Front. Plant Sci.">
        <title>Red Clover (Trifolium pratense) and Zigzag Clover (T. medium) - A Picture of Genomic Similarities and Differences.</title>
        <authorList>
            <person name="Dluhosova J."/>
            <person name="Istvanek J."/>
            <person name="Nedelnik J."/>
            <person name="Repkova J."/>
        </authorList>
    </citation>
    <scope>NUCLEOTIDE SEQUENCE [LARGE SCALE GENOMIC DNA]</scope>
    <source>
        <strain evidence="3">cv. 10/8</strain>
        <tissue evidence="2">Leaf</tissue>
    </source>
</reference>
<dbReference type="EMBL" id="LXQA010454774">
    <property type="protein sequence ID" value="MCI52914.1"/>
    <property type="molecule type" value="Genomic_DNA"/>
</dbReference>
<accession>A0A392SXG8</accession>
<protein>
    <submittedName>
        <fullName evidence="2">Uncharacterized protein</fullName>
    </submittedName>
</protein>